<gene>
    <name evidence="1" type="ORF">Clacol_008657</name>
</gene>
<evidence type="ECO:0000313" key="1">
    <source>
        <dbReference type="EMBL" id="GJJ14393.1"/>
    </source>
</evidence>
<dbReference type="EMBL" id="BPWL01000009">
    <property type="protein sequence ID" value="GJJ14393.1"/>
    <property type="molecule type" value="Genomic_DNA"/>
</dbReference>
<sequence>MPCVKIDEGTYRIESSAFPGRVLDLRGASAQPDTDILTYVDKGGKNQYACDFISRIYLRLTQFLCFQWDVRFANEAELTYYFTAAKPPSNIFASPVGTGVKVTGNPNLQIELKIRDTGTANVHQ</sequence>
<organism evidence="1 2">
    <name type="scientific">Clathrus columnatus</name>
    <dbReference type="NCBI Taxonomy" id="1419009"/>
    <lineage>
        <taxon>Eukaryota</taxon>
        <taxon>Fungi</taxon>
        <taxon>Dikarya</taxon>
        <taxon>Basidiomycota</taxon>
        <taxon>Agaricomycotina</taxon>
        <taxon>Agaricomycetes</taxon>
        <taxon>Phallomycetidae</taxon>
        <taxon>Phallales</taxon>
        <taxon>Clathraceae</taxon>
        <taxon>Clathrus</taxon>
    </lineage>
</organism>
<proteinExistence type="predicted"/>
<evidence type="ECO:0000313" key="2">
    <source>
        <dbReference type="Proteomes" id="UP001050691"/>
    </source>
</evidence>
<protein>
    <submittedName>
        <fullName evidence="1">Uncharacterized protein</fullName>
    </submittedName>
</protein>
<reference evidence="1" key="1">
    <citation type="submission" date="2021-10" db="EMBL/GenBank/DDBJ databases">
        <title>De novo Genome Assembly of Clathrus columnatus (Basidiomycota, Fungi) Using Illumina and Nanopore Sequence Data.</title>
        <authorList>
            <person name="Ogiso-Tanaka E."/>
            <person name="Itagaki H."/>
            <person name="Hosoya T."/>
            <person name="Hosaka K."/>
        </authorList>
    </citation>
    <scope>NUCLEOTIDE SEQUENCE</scope>
    <source>
        <strain evidence="1">MO-923</strain>
    </source>
</reference>
<dbReference type="AlphaFoldDB" id="A0AAV5AMV5"/>
<accession>A0AAV5AMV5</accession>
<name>A0AAV5AMV5_9AGAM</name>
<dbReference type="Gene3D" id="2.80.10.50">
    <property type="match status" value="1"/>
</dbReference>
<dbReference type="Proteomes" id="UP001050691">
    <property type="component" value="Unassembled WGS sequence"/>
</dbReference>
<keyword evidence="2" id="KW-1185">Reference proteome</keyword>
<comment type="caution">
    <text evidence="1">The sequence shown here is derived from an EMBL/GenBank/DDBJ whole genome shotgun (WGS) entry which is preliminary data.</text>
</comment>